<dbReference type="AlphaFoldDB" id="A0AAJ0UGQ8"/>
<comment type="function">
    <text evidence="17">Member of the two-component regulatory system PhoR/PhoB involved in the phosphate regulon genes expression. PhoR may function as a membrane-associated protein kinase that phosphorylates PhoB in response to environmental signals.</text>
</comment>
<dbReference type="NCBIfam" id="TIGR02966">
    <property type="entry name" value="phoR_proteo"/>
    <property type="match status" value="1"/>
</dbReference>
<evidence type="ECO:0000313" key="20">
    <source>
        <dbReference type="EMBL" id="MBK5931174.1"/>
    </source>
</evidence>
<feature type="domain" description="Histidine kinase" evidence="19">
    <location>
        <begin position="212"/>
        <end position="427"/>
    </location>
</feature>
<dbReference type="GO" id="GO:0005524">
    <property type="term" value="F:ATP binding"/>
    <property type="evidence" value="ECO:0007669"/>
    <property type="project" value="UniProtKB-KW"/>
</dbReference>
<evidence type="ECO:0000256" key="16">
    <source>
        <dbReference type="ARBA" id="ARBA00023136"/>
    </source>
</evidence>
<accession>A0AAJ0UGQ8</accession>
<keyword evidence="5" id="KW-0813">Transport</keyword>
<evidence type="ECO:0000259" key="19">
    <source>
        <dbReference type="PROSITE" id="PS50109"/>
    </source>
</evidence>
<dbReference type="InterPro" id="IPR005467">
    <property type="entry name" value="His_kinase_dom"/>
</dbReference>
<evidence type="ECO:0000256" key="1">
    <source>
        <dbReference type="ARBA" id="ARBA00000085"/>
    </source>
</evidence>
<evidence type="ECO:0000256" key="10">
    <source>
        <dbReference type="ARBA" id="ARBA00022692"/>
    </source>
</evidence>
<dbReference type="SMART" id="SM00091">
    <property type="entry name" value="PAS"/>
    <property type="match status" value="1"/>
</dbReference>
<dbReference type="GO" id="GO:0004721">
    <property type="term" value="F:phosphoprotein phosphatase activity"/>
    <property type="evidence" value="ECO:0007669"/>
    <property type="project" value="InterPro"/>
</dbReference>
<sequence>MRRGHAYELGLIIVAALTAVALISLGLGWAEAVLLMLCLLLARHAWHLVQLARLIRRQHRLVPPFPKGIWGDIYRAIGQYQQRGRKGRKRQVRFFRRFREAANSVPDALVVLDKNRRIEWANPAAQVLMDLSWPRDEGKSLIEVFEHPELADYISAGEYARPLEVAPAHNRSLMLSIRVAPFGERKKQRLVVGRDITKIFHLNLIRRDFVANASHELRTPLTVITGFLETLADSAQTPSNHRRPLTLMQHQAERMRNIIEDLLTLSRLEMDEHVLEIAPVDVPCELEQIVADASALSGGRHQFSIDIDSELLLLGKNNELRSAFSNLLFNAVKHTPPGSHIQLVWTDTPSGPIFLVEDDGPGIEPEHIPRLTERFYRVDKARSRASGGTGLGLAIVKHVLSRHDARLAVASEPGEGTTFTCHFPPGNALSASQLEHRAEAAASALGASA</sequence>
<evidence type="ECO:0000256" key="4">
    <source>
        <dbReference type="ARBA" id="ARBA00019665"/>
    </source>
</evidence>
<dbReference type="FunFam" id="3.30.565.10:FF:000006">
    <property type="entry name" value="Sensor histidine kinase WalK"/>
    <property type="match status" value="1"/>
</dbReference>
<dbReference type="Proteomes" id="UP001296967">
    <property type="component" value="Unassembled WGS sequence"/>
</dbReference>
<proteinExistence type="predicted"/>
<reference evidence="20" key="1">
    <citation type="submission" date="2017-05" db="EMBL/GenBank/DDBJ databases">
        <authorList>
            <person name="Imhoff J.F."/>
            <person name="Rahn T."/>
            <person name="Kuenzel S."/>
            <person name="Neulinger S.C."/>
        </authorList>
    </citation>
    <scope>NUCLEOTIDE SEQUENCE</scope>
    <source>
        <strain evidence="20">DSM 4395</strain>
    </source>
</reference>
<dbReference type="InterPro" id="IPR050351">
    <property type="entry name" value="BphY/WalK/GraS-like"/>
</dbReference>
<dbReference type="Pfam" id="PF00512">
    <property type="entry name" value="HisKA"/>
    <property type="match status" value="1"/>
</dbReference>
<dbReference type="PRINTS" id="PR00344">
    <property type="entry name" value="BCTRLSENSOR"/>
</dbReference>
<dbReference type="Pfam" id="PF11808">
    <property type="entry name" value="PhoR"/>
    <property type="match status" value="1"/>
</dbReference>
<dbReference type="InterPro" id="IPR004358">
    <property type="entry name" value="Sig_transdc_His_kin-like_C"/>
</dbReference>
<reference evidence="20" key="2">
    <citation type="journal article" date="2020" name="Microorganisms">
        <title>Osmotic Adaptation and Compatible Solute Biosynthesis of Phototrophic Bacteria as Revealed from Genome Analyses.</title>
        <authorList>
            <person name="Imhoff J.F."/>
            <person name="Rahn T."/>
            <person name="Kunzel S."/>
            <person name="Keller A."/>
            <person name="Neulinger S.C."/>
        </authorList>
    </citation>
    <scope>NUCLEOTIDE SEQUENCE</scope>
    <source>
        <strain evidence="20">DSM 4395</strain>
    </source>
</reference>
<dbReference type="InterPro" id="IPR014310">
    <property type="entry name" value="Sig_transdc_His_kinase_PhoR"/>
</dbReference>
<evidence type="ECO:0000256" key="6">
    <source>
        <dbReference type="ARBA" id="ARBA00022475"/>
    </source>
</evidence>
<comment type="subcellular location">
    <subcellularLocation>
        <location evidence="2">Cell membrane</location>
    </subcellularLocation>
</comment>
<dbReference type="PROSITE" id="PS50109">
    <property type="entry name" value="HIS_KIN"/>
    <property type="match status" value="1"/>
</dbReference>
<dbReference type="Gene3D" id="3.30.565.10">
    <property type="entry name" value="Histidine kinase-like ATPase, C-terminal domain"/>
    <property type="match status" value="1"/>
</dbReference>
<dbReference type="RefSeq" id="WP_201245978.1">
    <property type="nucleotide sequence ID" value="NZ_NHSF01000059.1"/>
</dbReference>
<evidence type="ECO:0000256" key="5">
    <source>
        <dbReference type="ARBA" id="ARBA00022448"/>
    </source>
</evidence>
<dbReference type="InterPro" id="IPR036097">
    <property type="entry name" value="HisK_dim/P_sf"/>
</dbReference>
<protein>
    <recommendedName>
        <fullName evidence="4">Phosphate regulon sensor protein PhoR</fullName>
        <ecNumber evidence="3">2.7.13.3</ecNumber>
    </recommendedName>
</protein>
<keyword evidence="11" id="KW-0547">Nucleotide-binding</keyword>
<organism evidence="20 21">
    <name type="scientific">Halochromatium salexigens</name>
    <name type="common">Chromatium salexigens</name>
    <dbReference type="NCBI Taxonomy" id="49447"/>
    <lineage>
        <taxon>Bacteria</taxon>
        <taxon>Pseudomonadati</taxon>
        <taxon>Pseudomonadota</taxon>
        <taxon>Gammaproteobacteria</taxon>
        <taxon>Chromatiales</taxon>
        <taxon>Chromatiaceae</taxon>
        <taxon>Halochromatium</taxon>
    </lineage>
</organism>
<gene>
    <name evidence="20" type="ORF">CCR82_11715</name>
</gene>
<dbReference type="InterPro" id="IPR003594">
    <property type="entry name" value="HATPase_dom"/>
</dbReference>
<evidence type="ECO:0000256" key="14">
    <source>
        <dbReference type="ARBA" id="ARBA00022989"/>
    </source>
</evidence>
<evidence type="ECO:0000256" key="9">
    <source>
        <dbReference type="ARBA" id="ARBA00022679"/>
    </source>
</evidence>
<keyword evidence="9" id="KW-0808">Transferase</keyword>
<evidence type="ECO:0000256" key="18">
    <source>
        <dbReference type="SAM" id="Phobius"/>
    </source>
</evidence>
<dbReference type="SMART" id="SM00387">
    <property type="entry name" value="HATPase_c"/>
    <property type="match status" value="1"/>
</dbReference>
<keyword evidence="10 18" id="KW-0812">Transmembrane</keyword>
<keyword evidence="15" id="KW-0902">Two-component regulatory system</keyword>
<evidence type="ECO:0000256" key="17">
    <source>
        <dbReference type="ARBA" id="ARBA00025207"/>
    </source>
</evidence>
<dbReference type="EMBL" id="NHSF01000059">
    <property type="protein sequence ID" value="MBK5931174.1"/>
    <property type="molecule type" value="Genomic_DNA"/>
</dbReference>
<keyword evidence="8" id="KW-0592">Phosphate transport</keyword>
<evidence type="ECO:0000256" key="8">
    <source>
        <dbReference type="ARBA" id="ARBA00022592"/>
    </source>
</evidence>
<dbReference type="CDD" id="cd00082">
    <property type="entry name" value="HisKA"/>
    <property type="match status" value="1"/>
</dbReference>
<evidence type="ECO:0000256" key="2">
    <source>
        <dbReference type="ARBA" id="ARBA00004236"/>
    </source>
</evidence>
<comment type="catalytic activity">
    <reaction evidence="1">
        <text>ATP + protein L-histidine = ADP + protein N-phospho-L-histidine.</text>
        <dbReference type="EC" id="2.7.13.3"/>
    </reaction>
</comment>
<keyword evidence="16 18" id="KW-0472">Membrane</keyword>
<dbReference type="GO" id="GO:0005886">
    <property type="term" value="C:plasma membrane"/>
    <property type="evidence" value="ECO:0007669"/>
    <property type="project" value="UniProtKB-SubCell"/>
</dbReference>
<dbReference type="PANTHER" id="PTHR45453">
    <property type="entry name" value="PHOSPHATE REGULON SENSOR PROTEIN PHOR"/>
    <property type="match status" value="1"/>
</dbReference>
<keyword evidence="7" id="KW-0597">Phosphoprotein</keyword>
<dbReference type="SUPFAM" id="SSF47384">
    <property type="entry name" value="Homodimeric domain of signal transducing histidine kinase"/>
    <property type="match status" value="1"/>
</dbReference>
<evidence type="ECO:0000256" key="11">
    <source>
        <dbReference type="ARBA" id="ARBA00022741"/>
    </source>
</evidence>
<dbReference type="Gene3D" id="1.10.287.130">
    <property type="match status" value="1"/>
</dbReference>
<keyword evidence="12 20" id="KW-0418">Kinase</keyword>
<dbReference type="InterPro" id="IPR021766">
    <property type="entry name" value="PhoR_N"/>
</dbReference>
<comment type="caution">
    <text evidence="20">The sequence shown here is derived from an EMBL/GenBank/DDBJ whole genome shotgun (WGS) entry which is preliminary data.</text>
</comment>
<keyword evidence="6" id="KW-1003">Cell membrane</keyword>
<name>A0AAJ0UGQ8_HALSE</name>
<keyword evidence="21" id="KW-1185">Reference proteome</keyword>
<evidence type="ECO:0000256" key="12">
    <source>
        <dbReference type="ARBA" id="ARBA00022777"/>
    </source>
</evidence>
<dbReference type="NCBIfam" id="NF008235">
    <property type="entry name" value="PRK11006.1"/>
    <property type="match status" value="1"/>
</dbReference>
<evidence type="ECO:0000256" key="7">
    <source>
        <dbReference type="ARBA" id="ARBA00022553"/>
    </source>
</evidence>
<dbReference type="GO" id="GO:0016036">
    <property type="term" value="P:cellular response to phosphate starvation"/>
    <property type="evidence" value="ECO:0007669"/>
    <property type="project" value="TreeGrafter"/>
</dbReference>
<dbReference type="FunFam" id="1.10.287.130:FF:000001">
    <property type="entry name" value="Two-component sensor histidine kinase"/>
    <property type="match status" value="1"/>
</dbReference>
<dbReference type="PANTHER" id="PTHR45453:SF1">
    <property type="entry name" value="PHOSPHATE REGULON SENSOR PROTEIN PHOR"/>
    <property type="match status" value="1"/>
</dbReference>
<keyword evidence="13" id="KW-0067">ATP-binding</keyword>
<evidence type="ECO:0000256" key="3">
    <source>
        <dbReference type="ARBA" id="ARBA00012438"/>
    </source>
</evidence>
<dbReference type="SMART" id="SM00388">
    <property type="entry name" value="HisKA"/>
    <property type="match status" value="1"/>
</dbReference>
<dbReference type="Gene3D" id="3.30.450.20">
    <property type="entry name" value="PAS domain"/>
    <property type="match status" value="1"/>
</dbReference>
<dbReference type="GO" id="GO:0000155">
    <property type="term" value="F:phosphorelay sensor kinase activity"/>
    <property type="evidence" value="ECO:0007669"/>
    <property type="project" value="InterPro"/>
</dbReference>
<dbReference type="SUPFAM" id="SSF55785">
    <property type="entry name" value="PYP-like sensor domain (PAS domain)"/>
    <property type="match status" value="1"/>
</dbReference>
<dbReference type="InterPro" id="IPR035965">
    <property type="entry name" value="PAS-like_dom_sf"/>
</dbReference>
<evidence type="ECO:0000256" key="13">
    <source>
        <dbReference type="ARBA" id="ARBA00022840"/>
    </source>
</evidence>
<dbReference type="InterPro" id="IPR003661">
    <property type="entry name" value="HisK_dim/P_dom"/>
</dbReference>
<dbReference type="GO" id="GO:0006817">
    <property type="term" value="P:phosphate ion transport"/>
    <property type="evidence" value="ECO:0007669"/>
    <property type="project" value="UniProtKB-KW"/>
</dbReference>
<dbReference type="CDD" id="cd00130">
    <property type="entry name" value="PAS"/>
    <property type="match status" value="1"/>
</dbReference>
<dbReference type="EC" id="2.7.13.3" evidence="3"/>
<feature type="transmembrane region" description="Helical" evidence="18">
    <location>
        <begin position="7"/>
        <end position="27"/>
    </location>
</feature>
<dbReference type="Pfam" id="PF13188">
    <property type="entry name" value="PAS_8"/>
    <property type="match status" value="1"/>
</dbReference>
<dbReference type="InterPro" id="IPR000014">
    <property type="entry name" value="PAS"/>
</dbReference>
<dbReference type="InterPro" id="IPR036890">
    <property type="entry name" value="HATPase_C_sf"/>
</dbReference>
<evidence type="ECO:0000313" key="21">
    <source>
        <dbReference type="Proteomes" id="UP001296967"/>
    </source>
</evidence>
<dbReference type="Pfam" id="PF02518">
    <property type="entry name" value="HATPase_c"/>
    <property type="match status" value="1"/>
</dbReference>
<keyword evidence="14 18" id="KW-1133">Transmembrane helix</keyword>
<dbReference type="SUPFAM" id="SSF55874">
    <property type="entry name" value="ATPase domain of HSP90 chaperone/DNA topoisomerase II/histidine kinase"/>
    <property type="match status" value="1"/>
</dbReference>
<evidence type="ECO:0000256" key="15">
    <source>
        <dbReference type="ARBA" id="ARBA00023012"/>
    </source>
</evidence>